<evidence type="ECO:0000259" key="2">
    <source>
        <dbReference type="Pfam" id="PF00723"/>
    </source>
</evidence>
<keyword evidence="1" id="KW-0119">Carbohydrate metabolism</keyword>
<dbReference type="AlphaFoldDB" id="A0A1A6GR16"/>
<keyword evidence="1" id="KW-0472">Membrane</keyword>
<keyword evidence="1" id="KW-0112">Calmodulin-binding</keyword>
<comment type="subcellular location">
    <subcellularLocation>
        <location evidence="1">Cell membrane</location>
        <topology evidence="1">Lipid-anchor</topology>
        <orientation evidence="1">Cytoplasmic side</orientation>
    </subcellularLocation>
</comment>
<name>A0A1A6GR16_NEOLE</name>
<dbReference type="OrthoDB" id="5971574at2759"/>
<dbReference type="STRING" id="56216.A0A1A6GR16"/>
<dbReference type="GO" id="GO:0005977">
    <property type="term" value="P:glycogen metabolic process"/>
    <property type="evidence" value="ECO:0007669"/>
    <property type="project" value="UniProtKB-UniPathway"/>
</dbReference>
<evidence type="ECO:0000313" key="4">
    <source>
        <dbReference type="Proteomes" id="UP000092124"/>
    </source>
</evidence>
<dbReference type="GO" id="GO:0005886">
    <property type="term" value="C:plasma membrane"/>
    <property type="evidence" value="ECO:0007669"/>
    <property type="project" value="UniProtKB-SubCell"/>
</dbReference>
<gene>
    <name evidence="3" type="ORF">A6R68_03334</name>
</gene>
<keyword evidence="4" id="KW-1185">Reference proteome</keyword>
<comment type="pathway">
    <text evidence="1">Glycan biosynthesis; glycogen metabolism.</text>
</comment>
<dbReference type="Proteomes" id="UP000092124">
    <property type="component" value="Unassembled WGS sequence"/>
</dbReference>
<dbReference type="GO" id="GO:0005516">
    <property type="term" value="F:calmodulin binding"/>
    <property type="evidence" value="ECO:0007669"/>
    <property type="project" value="UniProtKB-KW"/>
</dbReference>
<comment type="similarity">
    <text evidence="1">Belongs to the phosphorylase b kinase regulatory chain family.</text>
</comment>
<reference evidence="3 4" key="1">
    <citation type="submission" date="2016-06" db="EMBL/GenBank/DDBJ databases">
        <title>The Draft Genome Sequence and Annotation of the Desert Woodrat Neotoma lepida.</title>
        <authorList>
            <person name="Campbell M."/>
            <person name="Oakeson K.F."/>
            <person name="Yandell M."/>
            <person name="Halpert J.R."/>
            <person name="Dearing D."/>
        </authorList>
    </citation>
    <scope>NUCLEOTIDE SEQUENCE [LARGE SCALE GENOMIC DNA]</scope>
    <source>
        <strain evidence="3">417</strain>
        <tissue evidence="3">Liver</tissue>
    </source>
</reference>
<organism evidence="3 4">
    <name type="scientific">Neotoma lepida</name>
    <name type="common">Desert woodrat</name>
    <dbReference type="NCBI Taxonomy" id="56216"/>
    <lineage>
        <taxon>Eukaryota</taxon>
        <taxon>Metazoa</taxon>
        <taxon>Chordata</taxon>
        <taxon>Craniata</taxon>
        <taxon>Vertebrata</taxon>
        <taxon>Euteleostomi</taxon>
        <taxon>Mammalia</taxon>
        <taxon>Eutheria</taxon>
        <taxon>Euarchontoglires</taxon>
        <taxon>Glires</taxon>
        <taxon>Rodentia</taxon>
        <taxon>Myomorpha</taxon>
        <taxon>Muroidea</taxon>
        <taxon>Cricetidae</taxon>
        <taxon>Neotominae</taxon>
        <taxon>Neotoma</taxon>
    </lineage>
</organism>
<evidence type="ECO:0000256" key="1">
    <source>
        <dbReference type="RuleBase" id="RU364123"/>
    </source>
</evidence>
<keyword evidence="1" id="KW-1003">Cell membrane</keyword>
<comment type="caution">
    <text evidence="3">The sequence shown here is derived from an EMBL/GenBank/DDBJ whole genome shotgun (WGS) entry which is preliminary data.</text>
</comment>
<keyword evidence="1" id="KW-0321">Glycogen metabolism</keyword>
<sequence length="148" mass="16444">MAGAEGLMAEVSWKVLERRARAKRSGLAAWDNNLAPEGYIKSTMLMYQSPTTGLFPTKTCGGDQKSKVHESLYCAAGAWALALAYRRIDDDKGRTHELEHSAIKCMRGILYCYMRQADKNTDAALLPCISYPAFALDDEVLFSQTLDK</sequence>
<dbReference type="InterPro" id="IPR008734">
    <property type="entry name" value="PHK_A/B_su"/>
</dbReference>
<feature type="non-terminal residue" evidence="3">
    <location>
        <position position="148"/>
    </location>
</feature>
<comment type="function">
    <text evidence="1">Phosphorylase b kinase catalyzes the phosphorylation of serine in certain substrates, including troponin I.</text>
</comment>
<dbReference type="InterPro" id="IPR011613">
    <property type="entry name" value="GH15-like"/>
</dbReference>
<dbReference type="PANTHER" id="PTHR10749">
    <property type="entry name" value="PHOSPHORYLASE B KINASE REGULATORY SUBUNIT"/>
    <property type="match status" value="1"/>
</dbReference>
<dbReference type="EMBL" id="LZPO01076101">
    <property type="protein sequence ID" value="OBS68125.1"/>
    <property type="molecule type" value="Genomic_DNA"/>
</dbReference>
<keyword evidence="1" id="KW-0636">Prenylation</keyword>
<dbReference type="GO" id="GO:0005964">
    <property type="term" value="C:phosphorylase kinase complex"/>
    <property type="evidence" value="ECO:0007669"/>
    <property type="project" value="TreeGrafter"/>
</dbReference>
<proteinExistence type="inferred from homology"/>
<accession>A0A1A6GR16</accession>
<evidence type="ECO:0000313" key="3">
    <source>
        <dbReference type="EMBL" id="OBS68125.1"/>
    </source>
</evidence>
<dbReference type="Pfam" id="PF00723">
    <property type="entry name" value="Glyco_hydro_15"/>
    <property type="match status" value="1"/>
</dbReference>
<dbReference type="UniPathway" id="UPA00163"/>
<dbReference type="PANTHER" id="PTHR10749:SF8">
    <property type="entry name" value="PHOSPHORYLASE B KINASE REGULATORY SUBUNIT BETA"/>
    <property type="match status" value="1"/>
</dbReference>
<protein>
    <recommendedName>
        <fullName evidence="1">Phosphorylase b kinase regulatory subunit</fullName>
    </recommendedName>
</protein>
<comment type="subunit">
    <text evidence="1">Hexadecamer of 4 heterotetramers, each composed of alpha, beta, gamma, and delta subunits. Alpha (PHKA1 or PHKA2) and beta (PHKB) are regulatory subunits, gamma (PHKG1 or PHKG2) is the catalytic subunit, and delta is calmodulin.</text>
</comment>
<keyword evidence="1" id="KW-0449">Lipoprotein</keyword>
<feature type="domain" description="GH15-like" evidence="2">
    <location>
        <begin position="40"/>
        <end position="122"/>
    </location>
</feature>